<accession>A0A5C3QLB3</accession>
<evidence type="ECO:0000313" key="2">
    <source>
        <dbReference type="Proteomes" id="UP000305067"/>
    </source>
</evidence>
<dbReference type="EMBL" id="ML178822">
    <property type="protein sequence ID" value="TFL02317.1"/>
    <property type="molecule type" value="Genomic_DNA"/>
</dbReference>
<dbReference type="AlphaFoldDB" id="A0A5C3QLB3"/>
<organism evidence="1 2">
    <name type="scientific">Pterulicium gracile</name>
    <dbReference type="NCBI Taxonomy" id="1884261"/>
    <lineage>
        <taxon>Eukaryota</taxon>
        <taxon>Fungi</taxon>
        <taxon>Dikarya</taxon>
        <taxon>Basidiomycota</taxon>
        <taxon>Agaricomycotina</taxon>
        <taxon>Agaricomycetes</taxon>
        <taxon>Agaricomycetidae</taxon>
        <taxon>Agaricales</taxon>
        <taxon>Pleurotineae</taxon>
        <taxon>Pterulaceae</taxon>
        <taxon>Pterulicium</taxon>
    </lineage>
</organism>
<dbReference type="Proteomes" id="UP000305067">
    <property type="component" value="Unassembled WGS sequence"/>
</dbReference>
<gene>
    <name evidence="1" type="ORF">BDV98DRAFT_423379</name>
</gene>
<protein>
    <submittedName>
        <fullName evidence="1">Uncharacterized protein</fullName>
    </submittedName>
</protein>
<proteinExistence type="predicted"/>
<keyword evidence="2" id="KW-1185">Reference proteome</keyword>
<reference evidence="1 2" key="1">
    <citation type="journal article" date="2019" name="Nat. Ecol. Evol.">
        <title>Megaphylogeny resolves global patterns of mushroom evolution.</title>
        <authorList>
            <person name="Varga T."/>
            <person name="Krizsan K."/>
            <person name="Foldi C."/>
            <person name="Dima B."/>
            <person name="Sanchez-Garcia M."/>
            <person name="Sanchez-Ramirez S."/>
            <person name="Szollosi G.J."/>
            <person name="Szarkandi J.G."/>
            <person name="Papp V."/>
            <person name="Albert L."/>
            <person name="Andreopoulos W."/>
            <person name="Angelini C."/>
            <person name="Antonin V."/>
            <person name="Barry K.W."/>
            <person name="Bougher N.L."/>
            <person name="Buchanan P."/>
            <person name="Buyck B."/>
            <person name="Bense V."/>
            <person name="Catcheside P."/>
            <person name="Chovatia M."/>
            <person name="Cooper J."/>
            <person name="Damon W."/>
            <person name="Desjardin D."/>
            <person name="Finy P."/>
            <person name="Geml J."/>
            <person name="Haridas S."/>
            <person name="Hughes K."/>
            <person name="Justo A."/>
            <person name="Karasinski D."/>
            <person name="Kautmanova I."/>
            <person name="Kiss B."/>
            <person name="Kocsube S."/>
            <person name="Kotiranta H."/>
            <person name="LaButti K.M."/>
            <person name="Lechner B.E."/>
            <person name="Liimatainen K."/>
            <person name="Lipzen A."/>
            <person name="Lukacs Z."/>
            <person name="Mihaltcheva S."/>
            <person name="Morgado L.N."/>
            <person name="Niskanen T."/>
            <person name="Noordeloos M.E."/>
            <person name="Ohm R.A."/>
            <person name="Ortiz-Santana B."/>
            <person name="Ovrebo C."/>
            <person name="Racz N."/>
            <person name="Riley R."/>
            <person name="Savchenko A."/>
            <person name="Shiryaev A."/>
            <person name="Soop K."/>
            <person name="Spirin V."/>
            <person name="Szebenyi C."/>
            <person name="Tomsovsky M."/>
            <person name="Tulloss R.E."/>
            <person name="Uehling J."/>
            <person name="Grigoriev I.V."/>
            <person name="Vagvolgyi C."/>
            <person name="Papp T."/>
            <person name="Martin F.M."/>
            <person name="Miettinen O."/>
            <person name="Hibbett D.S."/>
            <person name="Nagy L.G."/>
        </authorList>
    </citation>
    <scope>NUCLEOTIDE SEQUENCE [LARGE SCALE GENOMIC DNA]</scope>
    <source>
        <strain evidence="1 2">CBS 309.79</strain>
    </source>
</reference>
<name>A0A5C3QLB3_9AGAR</name>
<evidence type="ECO:0000313" key="1">
    <source>
        <dbReference type="EMBL" id="TFL02317.1"/>
    </source>
</evidence>
<sequence length="102" mass="11550">MRQIRGRHTCNAILPGLYLLRPVPSRSNILQSISCHCRRLARPKFIRCFQLCFLFMKCKIRAICLILATQSMSYLLLEPPPCLDAAPTAHSLGTRISILTPL</sequence>